<evidence type="ECO:0000256" key="11">
    <source>
        <dbReference type="RuleBase" id="RU004227"/>
    </source>
</evidence>
<dbReference type="InterPro" id="IPR010921">
    <property type="entry name" value="Trp_repressor/repl_initiator"/>
</dbReference>
<dbReference type="PANTHER" id="PTHR30050:SF2">
    <property type="entry name" value="CHROMOSOMAL REPLICATION INITIATOR PROTEIN DNAA"/>
    <property type="match status" value="1"/>
</dbReference>
<feature type="domain" description="AAA+ ATPase" evidence="12">
    <location>
        <begin position="137"/>
        <end position="270"/>
    </location>
</feature>
<evidence type="ECO:0000313" key="14">
    <source>
        <dbReference type="EMBL" id="AMM39888.1"/>
    </source>
</evidence>
<proteinExistence type="inferred from homology"/>
<feature type="binding site" evidence="8">
    <location>
        <position position="148"/>
    </location>
    <ligand>
        <name>ATP</name>
        <dbReference type="ChEBI" id="CHEBI:30616"/>
    </ligand>
</feature>
<dbReference type="InterPro" id="IPR027417">
    <property type="entry name" value="P-loop_NTPase"/>
</dbReference>
<dbReference type="GO" id="GO:0006275">
    <property type="term" value="P:regulation of DNA replication"/>
    <property type="evidence" value="ECO:0007669"/>
    <property type="project" value="UniProtKB-UniRule"/>
</dbReference>
<comment type="function">
    <text evidence="8 10">Plays an essential role in the initiation and regulation of chromosomal replication. ATP-DnaA binds to the origin of replication (oriC) to initiate formation of the DNA replication initiation complex once per cell cycle. Binds the DnaA box (a 9 base pair repeat at the origin) and separates the double-stranded (ds)DNA. Forms a right-handed helical filament on oriC DNA; dsDNA binds to the exterior of the filament while single-stranded (ss)DNA is stabiized in the filament's interior. The ATP-DnaA-oriC complex binds and stabilizes one strand of the AT-rich DNA unwinding element (DUE), permitting loading of DNA polymerase. After initiation quickly degrades to an ADP-DnaA complex that is not apt for DNA replication. Binds acidic phospholipids.</text>
</comment>
<evidence type="ECO:0000256" key="2">
    <source>
        <dbReference type="ARBA" id="ARBA00022490"/>
    </source>
</evidence>
<evidence type="ECO:0000259" key="13">
    <source>
        <dbReference type="SMART" id="SM00760"/>
    </source>
</evidence>
<dbReference type="GO" id="GO:0006270">
    <property type="term" value="P:DNA replication initiation"/>
    <property type="evidence" value="ECO:0007669"/>
    <property type="project" value="UniProtKB-UniRule"/>
</dbReference>
<dbReference type="Pfam" id="PF11638">
    <property type="entry name" value="DnaA_N"/>
    <property type="match status" value="1"/>
</dbReference>
<dbReference type="GO" id="GO:0005737">
    <property type="term" value="C:cytoplasm"/>
    <property type="evidence" value="ECO:0007669"/>
    <property type="project" value="UniProtKB-SubCell"/>
</dbReference>
<dbReference type="CDD" id="cd00009">
    <property type="entry name" value="AAA"/>
    <property type="match status" value="1"/>
</dbReference>
<name>A0A7U4TH57_DESA2</name>
<evidence type="ECO:0000256" key="9">
    <source>
        <dbReference type="NCBIfam" id="TIGR00362"/>
    </source>
</evidence>
<keyword evidence="6 8" id="KW-0446">Lipid-binding</keyword>
<dbReference type="Gene3D" id="1.10.1750.10">
    <property type="match status" value="1"/>
</dbReference>
<dbReference type="InterPro" id="IPR020591">
    <property type="entry name" value="Chromosome_initiator_DnaA-like"/>
</dbReference>
<comment type="domain">
    <text evidence="8">Domain I is involved in oligomerization and binding regulators, domain II is flexibile and of varying length in different bacteria, domain III forms the AAA+ region, while domain IV binds dsDNA.</text>
</comment>
<dbReference type="RefSeq" id="WP_066060187.1">
    <property type="nucleotide sequence ID" value="NZ_CP013015.1"/>
</dbReference>
<dbReference type="GO" id="GO:0003688">
    <property type="term" value="F:DNA replication origin binding"/>
    <property type="evidence" value="ECO:0007669"/>
    <property type="project" value="UniProtKB-UniRule"/>
</dbReference>
<feature type="binding site" evidence="8">
    <location>
        <position position="150"/>
    </location>
    <ligand>
        <name>ATP</name>
        <dbReference type="ChEBI" id="CHEBI:30616"/>
    </ligand>
</feature>
<dbReference type="Pfam" id="PF00308">
    <property type="entry name" value="Bac_DnaA"/>
    <property type="match status" value="1"/>
</dbReference>
<dbReference type="OrthoDB" id="9807019at2"/>
<keyword evidence="15" id="KW-1185">Reference proteome</keyword>
<keyword evidence="4 8" id="KW-0547">Nucleotide-binding</keyword>
<dbReference type="PANTHER" id="PTHR30050">
    <property type="entry name" value="CHROMOSOMAL REPLICATION INITIATOR PROTEIN DNAA"/>
    <property type="match status" value="1"/>
</dbReference>
<dbReference type="InterPro" id="IPR013317">
    <property type="entry name" value="DnaA_dom"/>
</dbReference>
<dbReference type="Gene3D" id="1.10.8.60">
    <property type="match status" value="1"/>
</dbReference>
<dbReference type="InterPro" id="IPR038454">
    <property type="entry name" value="DnaA_N_sf"/>
</dbReference>
<dbReference type="GO" id="GO:0005524">
    <property type="term" value="F:ATP binding"/>
    <property type="evidence" value="ECO:0007669"/>
    <property type="project" value="UniProtKB-UniRule"/>
</dbReference>
<dbReference type="InterPro" id="IPR003593">
    <property type="entry name" value="AAA+_ATPase"/>
</dbReference>
<evidence type="ECO:0000256" key="8">
    <source>
        <dbReference type="HAMAP-Rule" id="MF_00377"/>
    </source>
</evidence>
<dbReference type="Proteomes" id="UP000070560">
    <property type="component" value="Chromosome"/>
</dbReference>
<feature type="region of interest" description="Domain IV, binds dsDNA" evidence="8">
    <location>
        <begin position="322"/>
        <end position="441"/>
    </location>
</feature>
<keyword evidence="3 8" id="KW-0235">DNA replication</keyword>
<dbReference type="GO" id="GO:0005886">
    <property type="term" value="C:plasma membrane"/>
    <property type="evidence" value="ECO:0007669"/>
    <property type="project" value="TreeGrafter"/>
</dbReference>
<keyword evidence="2 8" id="KW-0963">Cytoplasm</keyword>
<dbReference type="KEGG" id="daw:HS1_000081"/>
<evidence type="ECO:0000256" key="6">
    <source>
        <dbReference type="ARBA" id="ARBA00023121"/>
    </source>
</evidence>
<dbReference type="GO" id="GO:0008289">
    <property type="term" value="F:lipid binding"/>
    <property type="evidence" value="ECO:0007669"/>
    <property type="project" value="UniProtKB-KW"/>
</dbReference>
<protein>
    <recommendedName>
        <fullName evidence="8 9">Chromosomal replication initiator protein DnaA</fullName>
    </recommendedName>
</protein>
<evidence type="ECO:0000256" key="10">
    <source>
        <dbReference type="RuleBase" id="RU000577"/>
    </source>
</evidence>
<dbReference type="HAMAP" id="MF_00377">
    <property type="entry name" value="DnaA_bact"/>
    <property type="match status" value="1"/>
</dbReference>
<dbReference type="CDD" id="cd06571">
    <property type="entry name" value="Bac_DnaA_C"/>
    <property type="match status" value="1"/>
</dbReference>
<feature type="domain" description="Chromosomal replication initiator DnaA C-terminal" evidence="13">
    <location>
        <begin position="348"/>
        <end position="416"/>
    </location>
</feature>
<dbReference type="SUPFAM" id="SSF52540">
    <property type="entry name" value="P-loop containing nucleoside triphosphate hydrolases"/>
    <property type="match status" value="1"/>
</dbReference>
<dbReference type="AlphaFoldDB" id="A0A7U4TH57"/>
<evidence type="ECO:0000256" key="7">
    <source>
        <dbReference type="ARBA" id="ARBA00023125"/>
    </source>
</evidence>
<dbReference type="SUPFAM" id="SSF48295">
    <property type="entry name" value="TrpR-like"/>
    <property type="match status" value="1"/>
</dbReference>
<dbReference type="Gene3D" id="3.30.300.180">
    <property type="match status" value="1"/>
</dbReference>
<dbReference type="SMART" id="SM00382">
    <property type="entry name" value="AAA"/>
    <property type="match status" value="1"/>
</dbReference>
<dbReference type="InterPro" id="IPR024633">
    <property type="entry name" value="DnaA_N_dom"/>
</dbReference>
<sequence>MDFKQAGLDNLWQKVKEKLAQTLPPNSFQIWIQPLVLLKTEGDRIILGCPNSFFLQWVKRHFYHFLKEAWRQYAPEYNDVIFKTVKNKKKTSIAVPQPTLPLAYPRLCENFTFKEFIVGRTNQYAYTAAYNLANDHLDQPIFFCSDTGLGKSHLSQSIANHMISSGKYTKILYITAEDFTNEMVSALKEHRIHEFKKKYRRDCNVLILENIHFLSGKEKIQTELNYTLDVLWERRKKVVFTSLIYPQNIPGLKKELRSRIESSLMVPIDPPDFKMRLEILRKKAKGKNVLIPENVLEYLAQHIDGDVRRLESAINNIKARSLLQKRAIDLDLAKEVREMFTPRTSKINLSEIKKLVCQHYKINCEDLISKSRQKQIIIPRKLAIYLAKRYLNLSLTELGKNFRRHHSSILNALNSIEKEIKKREFLSREVKYLCKKIEEKM</sequence>
<dbReference type="EMBL" id="CP013015">
    <property type="protein sequence ID" value="AMM39888.1"/>
    <property type="molecule type" value="Genomic_DNA"/>
</dbReference>
<dbReference type="InterPro" id="IPR013159">
    <property type="entry name" value="DnaA_C"/>
</dbReference>
<feature type="binding site" evidence="8">
    <location>
        <position position="152"/>
    </location>
    <ligand>
        <name>ATP</name>
        <dbReference type="ChEBI" id="CHEBI:30616"/>
    </ligand>
</feature>
<comment type="subcellular location">
    <subcellularLocation>
        <location evidence="8">Cytoplasm</location>
    </subcellularLocation>
</comment>
<evidence type="ECO:0000256" key="4">
    <source>
        <dbReference type="ARBA" id="ARBA00022741"/>
    </source>
</evidence>
<accession>A0A7U4TH57</accession>
<keyword evidence="5 8" id="KW-0067">ATP-binding</keyword>
<organism evidence="14 15">
    <name type="scientific">Desulfofervidus auxilii</name>
    <dbReference type="NCBI Taxonomy" id="1621989"/>
    <lineage>
        <taxon>Bacteria</taxon>
        <taxon>Pseudomonadati</taxon>
        <taxon>Thermodesulfobacteriota</taxon>
        <taxon>Candidatus Desulfofervidia</taxon>
        <taxon>Candidatus Desulfofervidales</taxon>
        <taxon>Candidatus Desulfofervidaceae</taxon>
        <taxon>Candidatus Desulfofervidus</taxon>
    </lineage>
</organism>
<reference evidence="14 15" key="1">
    <citation type="submission" date="2015-10" db="EMBL/GenBank/DDBJ databases">
        <title>Candidatus Desulfofervidus auxilii, a hydrogenotrophic sulfate-reducing bacterium involved in the thermophilic anaerobic oxidation of methane.</title>
        <authorList>
            <person name="Krukenberg V."/>
            <person name="Richter M."/>
            <person name="Wegener G."/>
        </authorList>
    </citation>
    <scope>NUCLEOTIDE SEQUENCE [LARGE SCALE GENOMIC DNA]</scope>
    <source>
        <strain evidence="14 15">HS1</strain>
    </source>
</reference>
<dbReference type="NCBIfam" id="TIGR00362">
    <property type="entry name" value="DnaA"/>
    <property type="match status" value="1"/>
</dbReference>
<keyword evidence="7 8" id="KW-0238">DNA-binding</keyword>
<evidence type="ECO:0000313" key="15">
    <source>
        <dbReference type="Proteomes" id="UP000070560"/>
    </source>
</evidence>
<comment type="caution">
    <text evidence="8">Lacks conserved residue(s) required for the propagation of feature annotation.</text>
</comment>
<evidence type="ECO:0000259" key="12">
    <source>
        <dbReference type="SMART" id="SM00382"/>
    </source>
</evidence>
<dbReference type="Pfam" id="PF08299">
    <property type="entry name" value="Bac_DnaA_C"/>
    <property type="match status" value="1"/>
</dbReference>
<dbReference type="Gene3D" id="3.40.50.300">
    <property type="entry name" value="P-loop containing nucleotide triphosphate hydrolases"/>
    <property type="match status" value="1"/>
</dbReference>
<evidence type="ECO:0000256" key="1">
    <source>
        <dbReference type="ARBA" id="ARBA00006583"/>
    </source>
</evidence>
<evidence type="ECO:0000256" key="3">
    <source>
        <dbReference type="ARBA" id="ARBA00022705"/>
    </source>
</evidence>
<comment type="subunit">
    <text evidence="8">Oligomerizes as a right-handed, spiral filament on DNA at oriC.</text>
</comment>
<dbReference type="PRINTS" id="PR00051">
    <property type="entry name" value="DNAA"/>
</dbReference>
<feature type="region of interest" description="Domain I, interacts with DnaA modulators" evidence="8">
    <location>
        <begin position="1"/>
        <end position="88"/>
    </location>
</feature>
<evidence type="ECO:0000256" key="5">
    <source>
        <dbReference type="ARBA" id="ARBA00022840"/>
    </source>
</evidence>
<dbReference type="InterPro" id="IPR001957">
    <property type="entry name" value="Chromosome_initiator_DnaA"/>
</dbReference>
<dbReference type="SMART" id="SM00760">
    <property type="entry name" value="Bac_DnaA_C"/>
    <property type="match status" value="1"/>
</dbReference>
<feature type="binding site" evidence="8">
    <location>
        <position position="151"/>
    </location>
    <ligand>
        <name>ATP</name>
        <dbReference type="ChEBI" id="CHEBI:30616"/>
    </ligand>
</feature>
<comment type="similarity">
    <text evidence="1 8 11">Belongs to the DnaA family.</text>
</comment>
<gene>
    <name evidence="8" type="primary">dnaA</name>
    <name evidence="14" type="ORF">HS1_000081</name>
</gene>